<evidence type="ECO:0000259" key="4">
    <source>
        <dbReference type="PROSITE" id="PS50113"/>
    </source>
</evidence>
<reference evidence="6" key="1">
    <citation type="submission" date="2022-10" db="EMBL/GenBank/DDBJ databases">
        <title>Catenovulum adriacola sp. nov. isolated in the Harbour of Susak.</title>
        <authorList>
            <person name="Schoch T."/>
            <person name="Reich S.J."/>
            <person name="Stoeferle S."/>
            <person name="Flaiz M."/>
            <person name="Kazda M."/>
            <person name="Riedel C.U."/>
            <person name="Duerre P."/>
        </authorList>
    </citation>
    <scope>NUCLEOTIDE SEQUENCE</scope>
    <source>
        <strain evidence="6">TS8</strain>
        <plasmid evidence="6">pCadTS8_2</plasmid>
    </source>
</reference>
<dbReference type="InterPro" id="IPR000700">
    <property type="entry name" value="PAS-assoc_C"/>
</dbReference>
<dbReference type="PROSITE" id="PS50112">
    <property type="entry name" value="PAS"/>
    <property type="match status" value="1"/>
</dbReference>
<sequence length="652" mass="73862">MKTQIKGLVGLSMLLSILVFGLGIIQAEILNSVRSYVYGEGLWAKAQKKAVYHLNLYILYSDQTDYQAFLTELNKNEGDKIAKHAMLQTPFNFVEARHGFIQSGNHPDDVNGMIYFFKYFRNMEYLKKAIKYWDLGDVKLAELKAFGQQIQQAKLNQEVLNKPRLLNRLQSLDAELEQVEKDFSTVLGEGARWVKATTTNAIFIILVILFVCILALARRILFLFEQTEKALVITENKYQSLYQSELLGILDWKEDGSITGANQAFLQMVGYSQQELQNGQLNWKSMTPPDCYTTDARALDEIRKDGYCRPFSKVFVDKSGNRIPVYISAVQLCGYVDRGIAVLVDQTVQMQAEEKMRLAATVLESSRDGLVILDLEENVVDSNQAYSIMTSYSKAELLESSHFFSCLGLTEQLQTDIRISTKEKGHWAGDTNILDKNDHLIPVRLAITTAKDDVSNIEYLVASFTDISARKVFEKKLQNMAHYDYLTGLANRSLYQYRLNQALTRAQRLETQCALLFIDLDKFKPVNDQYGHDVGDQLLKQVAQRLILCIRDNDTIARLGGDEFVVIIEDLEEINNIHVIADKINLHISEPYFTSGIALEISCSVGICIYPQDGQNTVELTRAADKAMYSAKKSMSGYCYYQPDAADNNNNA</sequence>
<dbReference type="PANTHER" id="PTHR46663:SF3">
    <property type="entry name" value="SLL0267 PROTEIN"/>
    <property type="match status" value="1"/>
</dbReference>
<evidence type="ECO:0000313" key="7">
    <source>
        <dbReference type="Proteomes" id="UP001163726"/>
    </source>
</evidence>
<name>A0ABY7ASE2_9ALTE</name>
<evidence type="ECO:0000256" key="1">
    <source>
        <dbReference type="SAM" id="Coils"/>
    </source>
</evidence>
<feature type="domain" description="GGDEF" evidence="5">
    <location>
        <begin position="511"/>
        <end position="643"/>
    </location>
</feature>
<dbReference type="CDD" id="cd00130">
    <property type="entry name" value="PAS"/>
    <property type="match status" value="2"/>
</dbReference>
<feature type="transmembrane region" description="Helical" evidence="2">
    <location>
        <begin position="201"/>
        <end position="221"/>
    </location>
</feature>
<dbReference type="PROSITE" id="PS50113">
    <property type="entry name" value="PAC"/>
    <property type="match status" value="1"/>
</dbReference>
<dbReference type="Gene3D" id="3.30.450.20">
    <property type="entry name" value="PAS domain"/>
    <property type="match status" value="2"/>
</dbReference>
<dbReference type="InterPro" id="IPR000160">
    <property type="entry name" value="GGDEF_dom"/>
</dbReference>
<evidence type="ECO:0000313" key="6">
    <source>
        <dbReference type="EMBL" id="WAJ72240.1"/>
    </source>
</evidence>
<accession>A0ABY7ASE2</accession>
<keyword evidence="2" id="KW-1133">Transmembrane helix</keyword>
<feature type="domain" description="PAC" evidence="4">
    <location>
        <begin position="427"/>
        <end position="479"/>
    </location>
</feature>
<dbReference type="InterPro" id="IPR052163">
    <property type="entry name" value="DGC-Regulatory_Protein"/>
</dbReference>
<dbReference type="Pfam" id="PF00990">
    <property type="entry name" value="GGDEF"/>
    <property type="match status" value="1"/>
</dbReference>
<dbReference type="Gene3D" id="3.30.70.270">
    <property type="match status" value="1"/>
</dbReference>
<dbReference type="Proteomes" id="UP001163726">
    <property type="component" value="Plasmid pCadTS8_2"/>
</dbReference>
<feature type="coiled-coil region" evidence="1">
    <location>
        <begin position="162"/>
        <end position="189"/>
    </location>
</feature>
<evidence type="ECO:0000256" key="2">
    <source>
        <dbReference type="SAM" id="Phobius"/>
    </source>
</evidence>
<keyword evidence="2" id="KW-0472">Membrane</keyword>
<geneLocation type="plasmid" evidence="6 7">
    <name>pCadTS8_2</name>
</geneLocation>
<dbReference type="PANTHER" id="PTHR46663">
    <property type="entry name" value="DIGUANYLATE CYCLASE DGCT-RELATED"/>
    <property type="match status" value="1"/>
</dbReference>
<organism evidence="6 7">
    <name type="scientific">Catenovulum adriaticum</name>
    <dbReference type="NCBI Taxonomy" id="2984846"/>
    <lineage>
        <taxon>Bacteria</taxon>
        <taxon>Pseudomonadati</taxon>
        <taxon>Pseudomonadota</taxon>
        <taxon>Gammaproteobacteria</taxon>
        <taxon>Alteromonadales</taxon>
        <taxon>Alteromonadaceae</taxon>
        <taxon>Catenovulum</taxon>
    </lineage>
</organism>
<dbReference type="SMART" id="SM00091">
    <property type="entry name" value="PAS"/>
    <property type="match status" value="2"/>
</dbReference>
<dbReference type="SMART" id="SM00267">
    <property type="entry name" value="GGDEF"/>
    <property type="match status" value="1"/>
</dbReference>
<keyword evidence="2" id="KW-0812">Transmembrane</keyword>
<dbReference type="EMBL" id="CP109967">
    <property type="protein sequence ID" value="WAJ72240.1"/>
    <property type="molecule type" value="Genomic_DNA"/>
</dbReference>
<dbReference type="InterPro" id="IPR000014">
    <property type="entry name" value="PAS"/>
</dbReference>
<dbReference type="NCBIfam" id="TIGR00254">
    <property type="entry name" value="GGDEF"/>
    <property type="match status" value="1"/>
</dbReference>
<protein>
    <submittedName>
        <fullName evidence="6">Sensor domain-containing diguanylate cyclase</fullName>
    </submittedName>
</protein>
<dbReference type="SUPFAM" id="SSF55073">
    <property type="entry name" value="Nucleotide cyclase"/>
    <property type="match status" value="1"/>
</dbReference>
<keyword evidence="1" id="KW-0175">Coiled coil</keyword>
<dbReference type="SUPFAM" id="SSF55785">
    <property type="entry name" value="PYP-like sensor domain (PAS domain)"/>
    <property type="match status" value="2"/>
</dbReference>
<evidence type="ECO:0000259" key="3">
    <source>
        <dbReference type="PROSITE" id="PS50112"/>
    </source>
</evidence>
<dbReference type="InterPro" id="IPR029787">
    <property type="entry name" value="Nucleotide_cyclase"/>
</dbReference>
<dbReference type="RefSeq" id="WP_268076955.1">
    <property type="nucleotide sequence ID" value="NZ_CP109967.1"/>
</dbReference>
<feature type="domain" description="PAS" evidence="3">
    <location>
        <begin position="234"/>
        <end position="306"/>
    </location>
</feature>
<evidence type="ECO:0000259" key="5">
    <source>
        <dbReference type="PROSITE" id="PS50887"/>
    </source>
</evidence>
<dbReference type="PROSITE" id="PS50887">
    <property type="entry name" value="GGDEF"/>
    <property type="match status" value="1"/>
</dbReference>
<dbReference type="InterPro" id="IPR035965">
    <property type="entry name" value="PAS-like_dom_sf"/>
</dbReference>
<dbReference type="Pfam" id="PF13426">
    <property type="entry name" value="PAS_9"/>
    <property type="match status" value="2"/>
</dbReference>
<keyword evidence="7" id="KW-1185">Reference proteome</keyword>
<dbReference type="InterPro" id="IPR043128">
    <property type="entry name" value="Rev_trsase/Diguanyl_cyclase"/>
</dbReference>
<dbReference type="NCBIfam" id="TIGR00229">
    <property type="entry name" value="sensory_box"/>
    <property type="match status" value="2"/>
</dbReference>
<gene>
    <name evidence="6" type="ORF">OLW01_18375</name>
</gene>
<proteinExistence type="predicted"/>
<keyword evidence="6" id="KW-0614">Plasmid</keyword>
<dbReference type="CDD" id="cd01949">
    <property type="entry name" value="GGDEF"/>
    <property type="match status" value="1"/>
</dbReference>